<dbReference type="AlphaFoldDB" id="A6DIC1"/>
<accession>A6DIC1</accession>
<dbReference type="Proteomes" id="UP000004947">
    <property type="component" value="Unassembled WGS sequence"/>
</dbReference>
<name>A6DIC1_9BACT</name>
<gene>
    <name evidence="2" type="ORF">LNTAR_09399</name>
</gene>
<dbReference type="InterPro" id="IPR008979">
    <property type="entry name" value="Galactose-bd-like_sf"/>
</dbReference>
<dbReference type="Pfam" id="PF00754">
    <property type="entry name" value="F5_F8_type_C"/>
    <property type="match status" value="1"/>
</dbReference>
<dbReference type="EMBL" id="ABCK01000004">
    <property type="protein sequence ID" value="EDM28775.1"/>
    <property type="molecule type" value="Genomic_DNA"/>
</dbReference>
<comment type="caution">
    <text evidence="2">The sequence shown here is derived from an EMBL/GenBank/DDBJ whole genome shotgun (WGS) entry which is preliminary data.</text>
</comment>
<organism evidence="2 3">
    <name type="scientific">Lentisphaera araneosa HTCC2155</name>
    <dbReference type="NCBI Taxonomy" id="313628"/>
    <lineage>
        <taxon>Bacteria</taxon>
        <taxon>Pseudomonadati</taxon>
        <taxon>Lentisphaerota</taxon>
        <taxon>Lentisphaeria</taxon>
        <taxon>Lentisphaerales</taxon>
        <taxon>Lentisphaeraceae</taxon>
        <taxon>Lentisphaera</taxon>
    </lineage>
</organism>
<proteinExistence type="predicted"/>
<dbReference type="PROSITE" id="PS50022">
    <property type="entry name" value="FA58C_3"/>
    <property type="match status" value="1"/>
</dbReference>
<dbReference type="Gene3D" id="2.60.120.260">
    <property type="entry name" value="Galactose-binding domain-like"/>
    <property type="match status" value="1"/>
</dbReference>
<sequence length="82" mass="9336">MNHGRSKNDYAPKYKIETSLNGKDWQSVGEFKGTAKLSIARFKDTEAKFIRLSILEKKGGYWSIHELDITGKEKTQKTVSSL</sequence>
<dbReference type="STRING" id="313628.LNTAR_09399"/>
<evidence type="ECO:0000313" key="2">
    <source>
        <dbReference type="EMBL" id="EDM28775.1"/>
    </source>
</evidence>
<evidence type="ECO:0000259" key="1">
    <source>
        <dbReference type="PROSITE" id="PS50022"/>
    </source>
</evidence>
<dbReference type="SUPFAM" id="SSF49785">
    <property type="entry name" value="Galactose-binding domain-like"/>
    <property type="match status" value="1"/>
</dbReference>
<keyword evidence="3" id="KW-1185">Reference proteome</keyword>
<dbReference type="InterPro" id="IPR000421">
    <property type="entry name" value="FA58C"/>
</dbReference>
<feature type="domain" description="F5/8 type C" evidence="1">
    <location>
        <begin position="1"/>
        <end position="72"/>
    </location>
</feature>
<protein>
    <recommendedName>
        <fullName evidence="1">F5/8 type C domain-containing protein</fullName>
    </recommendedName>
</protein>
<evidence type="ECO:0000313" key="3">
    <source>
        <dbReference type="Proteomes" id="UP000004947"/>
    </source>
</evidence>
<reference evidence="2 3" key="1">
    <citation type="journal article" date="2010" name="J. Bacteriol.">
        <title>Genome sequence of Lentisphaera araneosa HTCC2155T, the type species of the order Lentisphaerales in the phylum Lentisphaerae.</title>
        <authorList>
            <person name="Thrash J.C."/>
            <person name="Cho J.C."/>
            <person name="Vergin K.L."/>
            <person name="Morris R.M."/>
            <person name="Giovannoni S.J."/>
        </authorList>
    </citation>
    <scope>NUCLEOTIDE SEQUENCE [LARGE SCALE GENOMIC DNA]</scope>
    <source>
        <strain evidence="2 3">HTCC2155</strain>
    </source>
</reference>